<dbReference type="AlphaFoldDB" id="F5Y852"/>
<name>F5Y852_LEAAZ</name>
<reference evidence="2" key="1">
    <citation type="submission" date="2009-12" db="EMBL/GenBank/DDBJ databases">
        <title>Complete sequence of Treponema azotonutricium strain ZAS-9.</title>
        <authorList>
            <person name="Tetu S.G."/>
            <person name="Matson E."/>
            <person name="Ren Q."/>
            <person name="Seshadri R."/>
            <person name="Elbourne L."/>
            <person name="Hassan K.A."/>
            <person name="Durkin A."/>
            <person name="Radune D."/>
            <person name="Mohamoud Y."/>
            <person name="Shay R."/>
            <person name="Jin S."/>
            <person name="Zhang X."/>
            <person name="Lucey K."/>
            <person name="Ballor N.R."/>
            <person name="Ottesen E."/>
            <person name="Rosenthal R."/>
            <person name="Allen A."/>
            <person name="Leadbetter J.R."/>
            <person name="Paulsen I.T."/>
        </authorList>
    </citation>
    <scope>NUCLEOTIDE SEQUENCE [LARGE SCALE GENOMIC DNA]</scope>
    <source>
        <strain evidence="2">ATCC BAA-888 / DSM 13862 / ZAS-9</strain>
    </source>
</reference>
<evidence type="ECO:0000313" key="1">
    <source>
        <dbReference type="EMBL" id="AEF82648.1"/>
    </source>
</evidence>
<keyword evidence="2" id="KW-1185">Reference proteome</keyword>
<dbReference type="EMBL" id="CP001841">
    <property type="protein sequence ID" value="AEF82648.1"/>
    <property type="molecule type" value="Genomic_DNA"/>
</dbReference>
<evidence type="ECO:0000313" key="2">
    <source>
        <dbReference type="Proteomes" id="UP000009222"/>
    </source>
</evidence>
<organism evidence="1 2">
    <name type="scientific">Leadbettera azotonutricia (strain ATCC BAA-888 / DSM 13862 / ZAS-9)</name>
    <name type="common">Treponema azotonutricium</name>
    <dbReference type="NCBI Taxonomy" id="545695"/>
    <lineage>
        <taxon>Bacteria</taxon>
        <taxon>Pseudomonadati</taxon>
        <taxon>Spirochaetota</taxon>
        <taxon>Spirochaetia</taxon>
        <taxon>Spirochaetales</taxon>
        <taxon>Breznakiellaceae</taxon>
        <taxon>Leadbettera</taxon>
    </lineage>
</organism>
<sequence>MGKTPIFWIRFFLKAQSSKPAEIQKSQDGVPAYSKFLAYGFAIKQSLSQLRVSGGFSPHFL</sequence>
<reference evidence="1 2" key="2">
    <citation type="journal article" date="2011" name="ISME J.">
        <title>RNA-seq reveals cooperative metabolic interactions between two termite-gut spirochete species in co-culture.</title>
        <authorList>
            <person name="Rosenthal A.Z."/>
            <person name="Matson E.G."/>
            <person name="Eldar A."/>
            <person name="Leadbetter J.R."/>
        </authorList>
    </citation>
    <scope>NUCLEOTIDE SEQUENCE [LARGE SCALE GENOMIC DNA]</scope>
    <source>
        <strain evidence="2">ATCC BAA-888 / DSM 13862 / ZAS-9</strain>
    </source>
</reference>
<accession>F5Y852</accession>
<dbReference type="STRING" id="545695.TREAZ_2253"/>
<proteinExistence type="predicted"/>
<dbReference type="Proteomes" id="UP000009222">
    <property type="component" value="Chromosome"/>
</dbReference>
<protein>
    <submittedName>
        <fullName evidence="1">Uncharacterized protein</fullName>
    </submittedName>
</protein>
<dbReference type="HOGENOM" id="CLU_2921398_0_0_12"/>
<gene>
    <name evidence="1" type="ordered locus">TREAZ_2253</name>
</gene>
<dbReference type="InParanoid" id="F5Y852"/>
<dbReference type="KEGG" id="taz:TREAZ_2253"/>